<accession>A0A2S4JJG8</accession>
<feature type="domain" description="Aminoglycoside phosphotransferase" evidence="1">
    <location>
        <begin position="14"/>
        <end position="259"/>
    </location>
</feature>
<comment type="caution">
    <text evidence="2">The sequence shown here is derived from an EMBL/GenBank/DDBJ whole genome shotgun (WGS) entry which is preliminary data.</text>
</comment>
<organism evidence="2 3">
    <name type="scientific">Alkalispirochaeta sphaeroplastigenens</name>
    <dbReference type="NCBI Taxonomy" id="1187066"/>
    <lineage>
        <taxon>Bacteria</taxon>
        <taxon>Pseudomonadati</taxon>
        <taxon>Spirochaetota</taxon>
        <taxon>Spirochaetia</taxon>
        <taxon>Spirochaetales</taxon>
        <taxon>Spirochaetaceae</taxon>
        <taxon>Alkalispirochaeta</taxon>
    </lineage>
</organism>
<dbReference type="Proteomes" id="UP000237350">
    <property type="component" value="Unassembled WGS sequence"/>
</dbReference>
<evidence type="ECO:0000313" key="3">
    <source>
        <dbReference type="Proteomes" id="UP000237350"/>
    </source>
</evidence>
<evidence type="ECO:0000313" key="2">
    <source>
        <dbReference type="EMBL" id="POQ99694.1"/>
    </source>
</evidence>
<dbReference type="OrthoDB" id="526037at2"/>
<dbReference type="EMBL" id="LPWH01000093">
    <property type="protein sequence ID" value="POQ99694.1"/>
    <property type="molecule type" value="Genomic_DNA"/>
</dbReference>
<dbReference type="AlphaFoldDB" id="A0A2S4JJG8"/>
<protein>
    <submittedName>
        <fullName evidence="2">Mucin desulfatase</fullName>
    </submittedName>
</protein>
<proteinExistence type="predicted"/>
<dbReference type="PANTHER" id="PTHR21064:SF5">
    <property type="entry name" value="SLR1880 PROTEIN"/>
    <property type="match status" value="1"/>
</dbReference>
<name>A0A2S4JJG8_9SPIO</name>
<dbReference type="InterPro" id="IPR011009">
    <property type="entry name" value="Kinase-like_dom_sf"/>
</dbReference>
<dbReference type="PANTHER" id="PTHR21064">
    <property type="entry name" value="AMINOGLYCOSIDE PHOSPHOTRANSFERASE DOMAIN-CONTAINING PROTEIN-RELATED"/>
    <property type="match status" value="1"/>
</dbReference>
<dbReference type="InterPro" id="IPR050249">
    <property type="entry name" value="Pseudomonas-type_ThrB"/>
</dbReference>
<keyword evidence="3" id="KW-1185">Reference proteome</keyword>
<dbReference type="SUPFAM" id="SSF56112">
    <property type="entry name" value="Protein kinase-like (PK-like)"/>
    <property type="match status" value="1"/>
</dbReference>
<sequence length="360" mass="41347">MERFCVAGDFVEACPYGSGHINDTYAVTMDQAGRTVRYILQRINHRVFPDPPRLMENIHRICRELGAGLRRDGEERSSRRALTVVCTREGAPVHQDDQGGFWRVYYFIEGALGYDVVENHRQAFEAARAFGEFQRLLADLPGPRLHETIPGFHDTPRRLERFRQVFAEAPRPRREAVRVEAEFFLSRHDEASRLVSLQRQGLLPERVTHNDTKLNNVLIDQETHQAVCVIDLDTVMPGLVPYDFGDLVRTSTTRAVEDERDLEKVRFDREFFLALARGYLSSAGAFLTPLEREHLVFGGFLMTYEVGVRFLTDYLEGNVYFKTAYDEHNLVRARTQIALASQIEAVRGELEEELAQIDRA</sequence>
<reference evidence="3" key="1">
    <citation type="submission" date="2015-12" db="EMBL/GenBank/DDBJ databases">
        <authorList>
            <person name="Lodha T.D."/>
            <person name="Chintalapati S."/>
            <person name="Chintalapati V.R."/>
            <person name="Sravanthi T."/>
        </authorList>
    </citation>
    <scope>NUCLEOTIDE SEQUENCE [LARGE SCALE GENOMIC DNA]</scope>
    <source>
        <strain evidence="3">JC133</strain>
    </source>
</reference>
<gene>
    <name evidence="2" type="ORF">AU468_10105</name>
</gene>
<dbReference type="InterPro" id="IPR002575">
    <property type="entry name" value="Aminoglycoside_PTrfase"/>
</dbReference>
<dbReference type="Pfam" id="PF01636">
    <property type="entry name" value="APH"/>
    <property type="match status" value="1"/>
</dbReference>
<evidence type="ECO:0000259" key="1">
    <source>
        <dbReference type="Pfam" id="PF01636"/>
    </source>
</evidence>
<dbReference type="Gene3D" id="3.90.1200.10">
    <property type="match status" value="1"/>
</dbReference>